<dbReference type="Pfam" id="PF00528">
    <property type="entry name" value="BPD_transp_1"/>
    <property type="match status" value="1"/>
</dbReference>
<evidence type="ECO:0000256" key="6">
    <source>
        <dbReference type="ARBA" id="ARBA00023136"/>
    </source>
</evidence>
<keyword evidence="10" id="KW-1185">Reference proteome</keyword>
<dbReference type="PANTHER" id="PTHR30151:SF41">
    <property type="entry name" value="ABC TRANSPORTER PERMEASE PROTEIN"/>
    <property type="match status" value="1"/>
</dbReference>
<dbReference type="PROSITE" id="PS50928">
    <property type="entry name" value="ABC_TM1"/>
    <property type="match status" value="1"/>
</dbReference>
<dbReference type="InterPro" id="IPR000515">
    <property type="entry name" value="MetI-like"/>
</dbReference>
<comment type="subcellular location">
    <subcellularLocation>
        <location evidence="1 7">Cell membrane</location>
        <topology evidence="1 7">Multi-pass membrane protein</topology>
    </subcellularLocation>
</comment>
<keyword evidence="2 7" id="KW-0813">Transport</keyword>
<dbReference type="PANTHER" id="PTHR30151">
    <property type="entry name" value="ALKANE SULFONATE ABC TRANSPORTER-RELATED, MEMBRANE SUBUNIT"/>
    <property type="match status" value="1"/>
</dbReference>
<protein>
    <submittedName>
        <fullName evidence="9">ABC transporter permease</fullName>
    </submittedName>
</protein>
<dbReference type="EMBL" id="BAAAGX010000028">
    <property type="protein sequence ID" value="GAA0269218.1"/>
    <property type="molecule type" value="Genomic_DNA"/>
</dbReference>
<evidence type="ECO:0000259" key="8">
    <source>
        <dbReference type="PROSITE" id="PS50928"/>
    </source>
</evidence>
<keyword evidence="4 7" id="KW-0812">Transmembrane</keyword>
<comment type="similarity">
    <text evidence="7">Belongs to the binding-protein-dependent transport system permease family.</text>
</comment>
<feature type="transmembrane region" description="Helical" evidence="7">
    <location>
        <begin position="85"/>
        <end position="103"/>
    </location>
</feature>
<keyword evidence="6 7" id="KW-0472">Membrane</keyword>
<dbReference type="RefSeq" id="WP_344652794.1">
    <property type="nucleotide sequence ID" value="NZ_BAAAGX010000028.1"/>
</dbReference>
<evidence type="ECO:0000256" key="5">
    <source>
        <dbReference type="ARBA" id="ARBA00022989"/>
    </source>
</evidence>
<dbReference type="SUPFAM" id="SSF161098">
    <property type="entry name" value="MetI-like"/>
    <property type="match status" value="1"/>
</dbReference>
<feature type="transmembrane region" description="Helical" evidence="7">
    <location>
        <begin position="25"/>
        <end position="47"/>
    </location>
</feature>
<keyword evidence="5 7" id="KW-1133">Transmembrane helix</keyword>
<feature type="transmembrane region" description="Helical" evidence="7">
    <location>
        <begin position="243"/>
        <end position="264"/>
    </location>
</feature>
<comment type="caution">
    <text evidence="9">The sequence shown here is derived from an EMBL/GenBank/DDBJ whole genome shotgun (WGS) entry which is preliminary data.</text>
</comment>
<evidence type="ECO:0000256" key="3">
    <source>
        <dbReference type="ARBA" id="ARBA00022475"/>
    </source>
</evidence>
<evidence type="ECO:0000256" key="4">
    <source>
        <dbReference type="ARBA" id="ARBA00022692"/>
    </source>
</evidence>
<evidence type="ECO:0000313" key="9">
    <source>
        <dbReference type="EMBL" id="GAA0269218.1"/>
    </source>
</evidence>
<name>A0ABN0V0R3_9ACTN</name>
<proteinExistence type="inferred from homology"/>
<keyword evidence="3" id="KW-1003">Cell membrane</keyword>
<dbReference type="CDD" id="cd06261">
    <property type="entry name" value="TM_PBP2"/>
    <property type="match status" value="1"/>
</dbReference>
<sequence>MSTATLEKPATTTAPRRKRRITRNVLPVLGALLTGLGVWYAVTYLVLSEQRRFLLPPPDEVFTVAVLDADHLQPKLEALALTTRVALTGLGIAVVIGVLTAILMSQADFIERAVYPYAVVIQTVPILAIVPLIGLWFQFGFTSRVIVCVIISLFPMISNTLFGIHSADRDAHDLFTLNRAGRWQRLVLLQLPAAVPSIFTGLRTSAGLSVIGAVVGDMFFRQGEPGIGGLLDTYRSRLQSEDLIASIFLASFLGVAIFAVFTALDRAVIGRWYGTSRA</sequence>
<feature type="domain" description="ABC transmembrane type-1" evidence="8">
    <location>
        <begin position="79"/>
        <end position="265"/>
    </location>
</feature>
<evidence type="ECO:0000313" key="10">
    <source>
        <dbReference type="Proteomes" id="UP001500967"/>
    </source>
</evidence>
<gene>
    <name evidence="9" type="ORF">GCM10009539_65450</name>
</gene>
<evidence type="ECO:0000256" key="1">
    <source>
        <dbReference type="ARBA" id="ARBA00004651"/>
    </source>
</evidence>
<feature type="transmembrane region" description="Helical" evidence="7">
    <location>
        <begin position="143"/>
        <end position="165"/>
    </location>
</feature>
<dbReference type="InterPro" id="IPR035906">
    <property type="entry name" value="MetI-like_sf"/>
</dbReference>
<reference evidence="9 10" key="1">
    <citation type="journal article" date="2019" name="Int. J. Syst. Evol. Microbiol.">
        <title>The Global Catalogue of Microorganisms (GCM) 10K type strain sequencing project: providing services to taxonomists for standard genome sequencing and annotation.</title>
        <authorList>
            <consortium name="The Broad Institute Genomics Platform"/>
            <consortium name="The Broad Institute Genome Sequencing Center for Infectious Disease"/>
            <person name="Wu L."/>
            <person name="Ma J."/>
        </authorList>
    </citation>
    <scope>NUCLEOTIDE SEQUENCE [LARGE SCALE GENOMIC DNA]</scope>
    <source>
        <strain evidence="9 10">JCM 10425</strain>
    </source>
</reference>
<organism evidence="9 10">
    <name type="scientific">Cryptosporangium japonicum</name>
    <dbReference type="NCBI Taxonomy" id="80872"/>
    <lineage>
        <taxon>Bacteria</taxon>
        <taxon>Bacillati</taxon>
        <taxon>Actinomycetota</taxon>
        <taxon>Actinomycetes</taxon>
        <taxon>Cryptosporangiales</taxon>
        <taxon>Cryptosporangiaceae</taxon>
        <taxon>Cryptosporangium</taxon>
    </lineage>
</organism>
<feature type="transmembrane region" description="Helical" evidence="7">
    <location>
        <begin position="115"/>
        <end position="137"/>
    </location>
</feature>
<dbReference type="Gene3D" id="1.10.3720.10">
    <property type="entry name" value="MetI-like"/>
    <property type="match status" value="1"/>
</dbReference>
<accession>A0ABN0V0R3</accession>
<evidence type="ECO:0000256" key="7">
    <source>
        <dbReference type="RuleBase" id="RU363032"/>
    </source>
</evidence>
<dbReference type="Proteomes" id="UP001500967">
    <property type="component" value="Unassembled WGS sequence"/>
</dbReference>
<evidence type="ECO:0000256" key="2">
    <source>
        <dbReference type="ARBA" id="ARBA00022448"/>
    </source>
</evidence>